<name>A0A067D7Z6_SAPPC</name>
<organism evidence="5 6">
    <name type="scientific">Saprolegnia parasitica (strain CBS 223.65)</name>
    <dbReference type="NCBI Taxonomy" id="695850"/>
    <lineage>
        <taxon>Eukaryota</taxon>
        <taxon>Sar</taxon>
        <taxon>Stramenopiles</taxon>
        <taxon>Oomycota</taxon>
        <taxon>Saprolegniomycetes</taxon>
        <taxon>Saprolegniales</taxon>
        <taxon>Saprolegniaceae</taxon>
        <taxon>Saprolegnia</taxon>
    </lineage>
</organism>
<dbReference type="GO" id="GO:0005783">
    <property type="term" value="C:endoplasmic reticulum"/>
    <property type="evidence" value="ECO:0007669"/>
    <property type="project" value="TreeGrafter"/>
</dbReference>
<keyword evidence="6" id="KW-1185">Reference proteome</keyword>
<dbReference type="EMBL" id="KK583190">
    <property type="protein sequence ID" value="KDO35122.1"/>
    <property type="molecule type" value="Genomic_DNA"/>
</dbReference>
<dbReference type="InterPro" id="IPR000873">
    <property type="entry name" value="AMP-dep_synth/lig_dom"/>
</dbReference>
<feature type="chain" id="PRO_5001635331" description="AMP-dependent synthetase/ligase domain-containing protein" evidence="3">
    <location>
        <begin position="19"/>
        <end position="677"/>
    </location>
</feature>
<feature type="domain" description="AMP-dependent synthetase/ligase" evidence="4">
    <location>
        <begin position="67"/>
        <end position="498"/>
    </location>
</feature>
<gene>
    <name evidence="5" type="ORF">SPRG_01189</name>
</gene>
<keyword evidence="2" id="KW-0067">ATP-binding</keyword>
<evidence type="ECO:0000259" key="4">
    <source>
        <dbReference type="Pfam" id="PF00501"/>
    </source>
</evidence>
<dbReference type="GO" id="GO:0005524">
    <property type="term" value="F:ATP binding"/>
    <property type="evidence" value="ECO:0007669"/>
    <property type="project" value="UniProtKB-KW"/>
</dbReference>
<keyword evidence="3" id="KW-0732">Signal</keyword>
<protein>
    <recommendedName>
        <fullName evidence="4">AMP-dependent synthetase/ligase domain-containing protein</fullName>
    </recommendedName>
</protein>
<reference evidence="5 6" key="1">
    <citation type="journal article" date="2013" name="PLoS Genet.">
        <title>Distinctive expansion of potential virulence genes in the genome of the oomycete fish pathogen Saprolegnia parasitica.</title>
        <authorList>
            <person name="Jiang R.H."/>
            <person name="de Bruijn I."/>
            <person name="Haas B.J."/>
            <person name="Belmonte R."/>
            <person name="Lobach L."/>
            <person name="Christie J."/>
            <person name="van den Ackerveken G."/>
            <person name="Bottin A."/>
            <person name="Bulone V."/>
            <person name="Diaz-Moreno S.M."/>
            <person name="Dumas B."/>
            <person name="Fan L."/>
            <person name="Gaulin E."/>
            <person name="Govers F."/>
            <person name="Grenville-Briggs L.J."/>
            <person name="Horner N.R."/>
            <person name="Levin J.Z."/>
            <person name="Mammella M."/>
            <person name="Meijer H.J."/>
            <person name="Morris P."/>
            <person name="Nusbaum C."/>
            <person name="Oome S."/>
            <person name="Phillips A.J."/>
            <person name="van Rooyen D."/>
            <person name="Rzeszutek E."/>
            <person name="Saraiva M."/>
            <person name="Secombes C.J."/>
            <person name="Seidl M.F."/>
            <person name="Snel B."/>
            <person name="Stassen J.H."/>
            <person name="Sykes S."/>
            <person name="Tripathy S."/>
            <person name="van den Berg H."/>
            <person name="Vega-Arreguin J.C."/>
            <person name="Wawra S."/>
            <person name="Young S.K."/>
            <person name="Zeng Q."/>
            <person name="Dieguez-Uribeondo J."/>
            <person name="Russ C."/>
            <person name="Tyler B.M."/>
            <person name="van West P."/>
        </authorList>
    </citation>
    <scope>NUCLEOTIDE SEQUENCE [LARGE SCALE GENOMIC DNA]</scope>
    <source>
        <strain evidence="5 6">CBS 223.65</strain>
    </source>
</reference>
<accession>A0A067D7Z6</accession>
<keyword evidence="1" id="KW-0547">Nucleotide-binding</keyword>
<dbReference type="GO" id="GO:0004467">
    <property type="term" value="F:long-chain fatty acid-CoA ligase activity"/>
    <property type="evidence" value="ECO:0007669"/>
    <property type="project" value="TreeGrafter"/>
</dbReference>
<dbReference type="PANTHER" id="PTHR43272:SF33">
    <property type="entry name" value="AMP-BINDING DOMAIN-CONTAINING PROTEIN-RELATED"/>
    <property type="match status" value="1"/>
</dbReference>
<dbReference type="KEGG" id="spar:SPRG_01189"/>
<dbReference type="InterPro" id="IPR020845">
    <property type="entry name" value="AMP-binding_CS"/>
</dbReference>
<dbReference type="VEuPathDB" id="FungiDB:SPRG_01189"/>
<dbReference type="PANTHER" id="PTHR43272">
    <property type="entry name" value="LONG-CHAIN-FATTY-ACID--COA LIGASE"/>
    <property type="match status" value="1"/>
</dbReference>
<sequence>MLPALAVFGVVVLGVVYQQYCLPKGKVAPPSVYCAPDDTTTRPGHGPIYRTGPFPKPAYGTPLETLEASVRRYPTNPFLGHRHANASYVWATYEQVYARICNLASGLVQGELLDASGIACIYMKNRPEWVLAQYAISYCGGTVSCLYDSLGATSTNFILQQTAATVVFCTTAELPRLVTTPTLRHIVLCDVAMAPATTIPGCRLWTLEEIEALGRPHPMAPQPRDADDVCFLMYTSGTTGDPKGVQLTGRNLLSCMMGIEDRLKQGRMAPHFHCGAVHLSYLPLAHILEQLIHCLVITYGASIGFAQGPTSLLLDDLQTLRPTLFVTVPRLLNKIYDKVLAQATAAGATKAAIFHHALAVKQQGLQQGFTCHPLYDKIVFAKIQKKLGLDRCIAILTGSAPASDDVLGFFRCLFSCPVLEGYGQSECTGAVNITDINDLTPGSVGAPLSSCEMKLVSVPEMGYNVSDTLHGDSDETRMPVNGRGEVCYRGPSIFTGYFKDDAKTQEAVDDEGWLHSGDIGVWTLDGRLKILSQGEYVAPEKIENIIKSSVYVAQPFVYGDSLHAVLVGIIVPEEAEIEALAKSLNISGTFQELCANAKINEIVLKDIVAVGKKGLLNGFECVRAILLHPDPFTVENDLLTPTFKIKRNDVKKLFIKQIDALYVKTGDVVAGKNVHQQ</sequence>
<dbReference type="STRING" id="695850.A0A067D7Z6"/>
<dbReference type="GO" id="GO:0016020">
    <property type="term" value="C:membrane"/>
    <property type="evidence" value="ECO:0007669"/>
    <property type="project" value="TreeGrafter"/>
</dbReference>
<evidence type="ECO:0000256" key="3">
    <source>
        <dbReference type="SAM" id="SignalP"/>
    </source>
</evidence>
<dbReference type="OrthoDB" id="189102at2759"/>
<dbReference type="Proteomes" id="UP000030745">
    <property type="component" value="Unassembled WGS sequence"/>
</dbReference>
<dbReference type="AlphaFoldDB" id="A0A067D7Z6"/>
<dbReference type="InterPro" id="IPR042099">
    <property type="entry name" value="ANL_N_sf"/>
</dbReference>
<proteinExistence type="predicted"/>
<dbReference type="PROSITE" id="PS00455">
    <property type="entry name" value="AMP_BINDING"/>
    <property type="match status" value="1"/>
</dbReference>
<dbReference type="GeneID" id="24123792"/>
<dbReference type="OMA" id="HADPEHS"/>
<dbReference type="Pfam" id="PF00501">
    <property type="entry name" value="AMP-binding"/>
    <property type="match status" value="1"/>
</dbReference>
<dbReference type="SUPFAM" id="SSF56801">
    <property type="entry name" value="Acetyl-CoA synthetase-like"/>
    <property type="match status" value="1"/>
</dbReference>
<feature type="signal peptide" evidence="3">
    <location>
        <begin position="1"/>
        <end position="18"/>
    </location>
</feature>
<dbReference type="Gene3D" id="3.40.50.12780">
    <property type="entry name" value="N-terminal domain of ligase-like"/>
    <property type="match status" value="1"/>
</dbReference>
<evidence type="ECO:0000256" key="1">
    <source>
        <dbReference type="ARBA" id="ARBA00022741"/>
    </source>
</evidence>
<evidence type="ECO:0000256" key="2">
    <source>
        <dbReference type="ARBA" id="ARBA00022840"/>
    </source>
</evidence>
<evidence type="ECO:0000313" key="6">
    <source>
        <dbReference type="Proteomes" id="UP000030745"/>
    </source>
</evidence>
<dbReference type="RefSeq" id="XP_012194771.1">
    <property type="nucleotide sequence ID" value="XM_012339381.1"/>
</dbReference>
<evidence type="ECO:0000313" key="5">
    <source>
        <dbReference type="EMBL" id="KDO35122.1"/>
    </source>
</evidence>